<dbReference type="NCBIfam" id="TIGR01814">
    <property type="entry name" value="kynureninase"/>
    <property type="match status" value="1"/>
</dbReference>
<dbReference type="PANTHER" id="PTHR14084">
    <property type="entry name" value="KYNURENINASE"/>
    <property type="match status" value="1"/>
</dbReference>
<dbReference type="GO" id="GO:0009435">
    <property type="term" value="P:NAD+ biosynthetic process"/>
    <property type="evidence" value="ECO:0007669"/>
    <property type="project" value="InterPro"/>
</dbReference>
<dbReference type="GO" id="GO:0030429">
    <property type="term" value="F:kynureninase activity"/>
    <property type="evidence" value="ECO:0007669"/>
    <property type="project" value="InterPro"/>
</dbReference>
<dbReference type="GO" id="GO:0043420">
    <property type="term" value="P:anthranilate metabolic process"/>
    <property type="evidence" value="ECO:0007669"/>
    <property type="project" value="TreeGrafter"/>
</dbReference>
<sequence>MIHSNSTQAKNEQNLRTEDIVSTISRHGRSLAVILLSGIHYYTGEYLDIEAVTKAGHAQGCIVSWDLAHAAGNVPLKLHDWNVDFAVWCTYKYMNSSPGGIGVAFVHNKFSAELRPKLWGWWGHDQKSRFEMSNRMEFAEFPDCFRISNPPMLLLCPLMASLEIFSETSMNTLRTKSLLLTGYLEYLLDSRFRNKNSGNIEECFIITPRDPERRGCQLSLSIEEKLQAVFGELRKRGVACDIRLPKVLRVSPVPLYNSFMDIRRFIRALEESFKAVKSQQT</sequence>
<keyword evidence="5" id="KW-1185">Reference proteome</keyword>
<dbReference type="Proteomes" id="UP000270296">
    <property type="component" value="Unassembled WGS sequence"/>
</dbReference>
<dbReference type="OrthoDB" id="5978656at2759"/>
<evidence type="ECO:0000313" key="5">
    <source>
        <dbReference type="Proteomes" id="UP000270296"/>
    </source>
</evidence>
<dbReference type="SUPFAM" id="SSF53383">
    <property type="entry name" value="PLP-dependent transferases"/>
    <property type="match status" value="1"/>
</dbReference>
<accession>A0A183IJH5</accession>
<reference evidence="6" key="1">
    <citation type="submission" date="2016-06" db="UniProtKB">
        <authorList>
            <consortium name="WormBaseParasite"/>
        </authorList>
    </citation>
    <scope>IDENTIFICATION</scope>
</reference>
<dbReference type="InterPro" id="IPR015424">
    <property type="entry name" value="PyrdxlP-dep_Trfase"/>
</dbReference>
<dbReference type="GO" id="GO:0019441">
    <property type="term" value="P:L-tryptophan catabolic process to kynurenine"/>
    <property type="evidence" value="ECO:0007669"/>
    <property type="project" value="TreeGrafter"/>
</dbReference>
<proteinExistence type="predicted"/>
<dbReference type="InterPro" id="IPR010111">
    <property type="entry name" value="Kynureninase"/>
</dbReference>
<dbReference type="InterPro" id="IPR015421">
    <property type="entry name" value="PyrdxlP-dep_Trfase_major"/>
</dbReference>
<evidence type="ECO:0000313" key="4">
    <source>
        <dbReference type="EMBL" id="VDP02305.1"/>
    </source>
</evidence>
<dbReference type="InterPro" id="IPR015422">
    <property type="entry name" value="PyrdxlP-dep_Trfase_small"/>
</dbReference>
<evidence type="ECO:0000256" key="1">
    <source>
        <dbReference type="ARBA" id="ARBA00022642"/>
    </source>
</evidence>
<dbReference type="Gene3D" id="3.40.640.10">
    <property type="entry name" value="Type I PLP-dependent aspartate aminotransferase-like (Major domain)"/>
    <property type="match status" value="1"/>
</dbReference>
<dbReference type="AlphaFoldDB" id="A0A183IJH5"/>
<dbReference type="WBParaSite" id="SBAD_0000394101-mRNA-1">
    <property type="protein sequence ID" value="SBAD_0000394101-mRNA-1"/>
    <property type="gene ID" value="SBAD_0000394101"/>
</dbReference>
<dbReference type="EMBL" id="UZAM01007939">
    <property type="protein sequence ID" value="VDP02305.1"/>
    <property type="molecule type" value="Genomic_DNA"/>
</dbReference>
<evidence type="ECO:0000256" key="2">
    <source>
        <dbReference type="ARBA" id="ARBA00022801"/>
    </source>
</evidence>
<gene>
    <name evidence="4" type="ORF">SBAD_LOCUS3771</name>
</gene>
<dbReference type="Gene3D" id="3.90.1150.10">
    <property type="entry name" value="Aspartate Aminotransferase, domain 1"/>
    <property type="match status" value="1"/>
</dbReference>
<keyword evidence="3" id="KW-0663">Pyridoxal phosphate</keyword>
<evidence type="ECO:0000256" key="3">
    <source>
        <dbReference type="ARBA" id="ARBA00022898"/>
    </source>
</evidence>
<reference evidence="4 5" key="2">
    <citation type="submission" date="2018-11" db="EMBL/GenBank/DDBJ databases">
        <authorList>
            <consortium name="Pathogen Informatics"/>
        </authorList>
    </citation>
    <scope>NUCLEOTIDE SEQUENCE [LARGE SCALE GENOMIC DNA]</scope>
</reference>
<dbReference type="GO" id="GO:0030170">
    <property type="term" value="F:pyridoxal phosphate binding"/>
    <property type="evidence" value="ECO:0007669"/>
    <property type="project" value="InterPro"/>
</dbReference>
<keyword evidence="1" id="KW-0662">Pyridine nucleotide biosynthesis</keyword>
<name>A0A183IJH5_9BILA</name>
<organism evidence="6">
    <name type="scientific">Soboliphyme baturini</name>
    <dbReference type="NCBI Taxonomy" id="241478"/>
    <lineage>
        <taxon>Eukaryota</taxon>
        <taxon>Metazoa</taxon>
        <taxon>Ecdysozoa</taxon>
        <taxon>Nematoda</taxon>
        <taxon>Enoplea</taxon>
        <taxon>Dorylaimia</taxon>
        <taxon>Dioctophymatida</taxon>
        <taxon>Dioctophymatoidea</taxon>
        <taxon>Soboliphymatidae</taxon>
        <taxon>Soboliphyme</taxon>
    </lineage>
</organism>
<keyword evidence="2" id="KW-0378">Hydrolase</keyword>
<evidence type="ECO:0000313" key="6">
    <source>
        <dbReference type="WBParaSite" id="SBAD_0000394101-mRNA-1"/>
    </source>
</evidence>
<protein>
    <submittedName>
        <fullName evidence="6">Aminotran_5 domain-containing protein</fullName>
    </submittedName>
</protein>
<dbReference type="GO" id="GO:0005737">
    <property type="term" value="C:cytoplasm"/>
    <property type="evidence" value="ECO:0007669"/>
    <property type="project" value="InterPro"/>
</dbReference>
<dbReference type="PANTHER" id="PTHR14084:SF0">
    <property type="entry name" value="KYNURENINASE"/>
    <property type="match status" value="1"/>
</dbReference>
<dbReference type="Pfam" id="PF22580">
    <property type="entry name" value="KYNU_C"/>
    <property type="match status" value="1"/>
</dbReference>